<evidence type="ECO:0000313" key="2">
    <source>
        <dbReference type="Proteomes" id="UP000324800"/>
    </source>
</evidence>
<organism evidence="1 2">
    <name type="scientific">Streblomastix strix</name>
    <dbReference type="NCBI Taxonomy" id="222440"/>
    <lineage>
        <taxon>Eukaryota</taxon>
        <taxon>Metamonada</taxon>
        <taxon>Preaxostyla</taxon>
        <taxon>Oxymonadida</taxon>
        <taxon>Streblomastigidae</taxon>
        <taxon>Streblomastix</taxon>
    </lineage>
</organism>
<reference evidence="1 2" key="1">
    <citation type="submission" date="2019-03" db="EMBL/GenBank/DDBJ databases">
        <title>Single cell metagenomics reveals metabolic interactions within the superorganism composed of flagellate Streblomastix strix and complex community of Bacteroidetes bacteria on its surface.</title>
        <authorList>
            <person name="Treitli S.C."/>
            <person name="Kolisko M."/>
            <person name="Husnik F."/>
            <person name="Keeling P."/>
            <person name="Hampl V."/>
        </authorList>
    </citation>
    <scope>NUCLEOTIDE SEQUENCE [LARGE SCALE GENOMIC DNA]</scope>
    <source>
        <strain evidence="1">ST1C</strain>
    </source>
</reference>
<gene>
    <name evidence="1" type="ORF">EZS28_050869</name>
</gene>
<dbReference type="EMBL" id="SNRW01037804">
    <property type="protein sequence ID" value="KAA6353604.1"/>
    <property type="molecule type" value="Genomic_DNA"/>
</dbReference>
<protein>
    <submittedName>
        <fullName evidence="1">Uncharacterized protein</fullName>
    </submittedName>
</protein>
<evidence type="ECO:0000313" key="1">
    <source>
        <dbReference type="EMBL" id="KAA6353604.1"/>
    </source>
</evidence>
<feature type="non-terminal residue" evidence="1">
    <location>
        <position position="45"/>
    </location>
</feature>
<dbReference type="AlphaFoldDB" id="A0A5J4T5I9"/>
<dbReference type="Proteomes" id="UP000324800">
    <property type="component" value="Unassembled WGS sequence"/>
</dbReference>
<sequence length="45" mass="5128">MRSTKQIQVGLKLPLQLLNRPQTSAIAFSTRNVDKETLKILESPY</sequence>
<comment type="caution">
    <text evidence="1">The sequence shown here is derived from an EMBL/GenBank/DDBJ whole genome shotgun (WGS) entry which is preliminary data.</text>
</comment>
<proteinExistence type="predicted"/>
<name>A0A5J4T5I9_9EUKA</name>
<accession>A0A5J4T5I9</accession>